<dbReference type="PANTHER" id="PTHR43155:SF2">
    <property type="entry name" value="CYCLIC DI-GMP PHOSPHODIESTERASE PA4108"/>
    <property type="match status" value="1"/>
</dbReference>
<dbReference type="EMBL" id="RXNS01000001">
    <property type="protein sequence ID" value="RTR07007.1"/>
    <property type="molecule type" value="Genomic_DNA"/>
</dbReference>
<comment type="caution">
    <text evidence="3">The sequence shown here is derived from an EMBL/GenBank/DDBJ whole genome shotgun (WGS) entry which is preliminary data.</text>
</comment>
<dbReference type="PANTHER" id="PTHR43155">
    <property type="entry name" value="CYCLIC DI-GMP PHOSPHODIESTERASE PA4108-RELATED"/>
    <property type="match status" value="1"/>
</dbReference>
<dbReference type="InterPro" id="IPR006674">
    <property type="entry name" value="HD_domain"/>
</dbReference>
<dbReference type="InterPro" id="IPR037522">
    <property type="entry name" value="HD_GYP_dom"/>
</dbReference>
<dbReference type="Gene3D" id="1.10.3210.10">
    <property type="entry name" value="Hypothetical protein af1432"/>
    <property type="match status" value="1"/>
</dbReference>
<dbReference type="InterPro" id="IPR003607">
    <property type="entry name" value="HD/PDEase_dom"/>
</dbReference>
<dbReference type="SUPFAM" id="SSF109604">
    <property type="entry name" value="HD-domain/PDEase-like"/>
    <property type="match status" value="1"/>
</dbReference>
<gene>
    <name evidence="3" type="ORF">EKG36_00680</name>
</gene>
<reference evidence="3 4" key="1">
    <citation type="submission" date="2018-12" db="EMBL/GenBank/DDBJ databases">
        <authorList>
            <person name="Yu L."/>
        </authorList>
    </citation>
    <scope>NUCLEOTIDE SEQUENCE [LARGE SCALE GENOMIC DNA]</scope>
    <source>
        <strain evidence="3 4">11S</strain>
    </source>
</reference>
<dbReference type="Proteomes" id="UP000267400">
    <property type="component" value="Unassembled WGS sequence"/>
</dbReference>
<dbReference type="GO" id="GO:0008081">
    <property type="term" value="F:phosphoric diester hydrolase activity"/>
    <property type="evidence" value="ECO:0007669"/>
    <property type="project" value="UniProtKB-ARBA"/>
</dbReference>
<name>A0A431V8K5_9GAMM</name>
<dbReference type="AlphaFoldDB" id="A0A431V8K5"/>
<dbReference type="PROSITE" id="PS51831">
    <property type="entry name" value="HD"/>
    <property type="match status" value="1"/>
</dbReference>
<feature type="domain" description="HD-GYP" evidence="2">
    <location>
        <begin position="3"/>
        <end position="198"/>
    </location>
</feature>
<organism evidence="3 4">
    <name type="scientific">Halomonas nitroreducens</name>
    <dbReference type="NCBI Taxonomy" id="447425"/>
    <lineage>
        <taxon>Bacteria</taxon>
        <taxon>Pseudomonadati</taxon>
        <taxon>Pseudomonadota</taxon>
        <taxon>Gammaproteobacteria</taxon>
        <taxon>Oceanospirillales</taxon>
        <taxon>Halomonadaceae</taxon>
        <taxon>Halomonas</taxon>
    </lineage>
</organism>
<sequence length="296" mass="32712">MDCNRALLKNLMSMAAMVEARDPYTGGHLWRVSQFAHLLAAEAGLDDRQQARMALGGFLHDLGKVGVPDGILNKPGPLNDDEFAVIKTHPAIGHRLLLQHPLAPLVEGAVHGHHERPDGRGYPRGLEGEVIPLEARVVGIADAFDAMTSQRPYRRGMPIDRALQLIRTNLGNQFDRWLGEHFLALGETGQLEHVVGHSELEVPLQACPSCGPVIVVRSAQRTGEHVYCRLCRAELVLQRHGKRLDVVPTGRRGDASQLVPTVDEDLIERLVVTAQQHLSASRRQALMSRLRTRLAF</sequence>
<feature type="domain" description="HD" evidence="1">
    <location>
        <begin position="25"/>
        <end position="147"/>
    </location>
</feature>
<protein>
    <submittedName>
        <fullName evidence="3">HD-GYP domain-containing protein</fullName>
    </submittedName>
</protein>
<evidence type="ECO:0000259" key="2">
    <source>
        <dbReference type="PROSITE" id="PS51832"/>
    </source>
</evidence>
<evidence type="ECO:0000313" key="4">
    <source>
        <dbReference type="Proteomes" id="UP000267400"/>
    </source>
</evidence>
<accession>A0A431V8K5</accession>
<dbReference type="OrthoDB" id="9816273at2"/>
<dbReference type="SMART" id="SM00471">
    <property type="entry name" value="HDc"/>
    <property type="match status" value="1"/>
</dbReference>
<proteinExistence type="predicted"/>
<dbReference type="CDD" id="cd00077">
    <property type="entry name" value="HDc"/>
    <property type="match status" value="1"/>
</dbReference>
<keyword evidence="4" id="KW-1185">Reference proteome</keyword>
<dbReference type="Pfam" id="PF13487">
    <property type="entry name" value="HD_5"/>
    <property type="match status" value="1"/>
</dbReference>
<evidence type="ECO:0000313" key="3">
    <source>
        <dbReference type="EMBL" id="RTR07007.1"/>
    </source>
</evidence>
<evidence type="ECO:0000259" key="1">
    <source>
        <dbReference type="PROSITE" id="PS51831"/>
    </source>
</evidence>
<dbReference type="PROSITE" id="PS51832">
    <property type="entry name" value="HD_GYP"/>
    <property type="match status" value="1"/>
</dbReference>